<dbReference type="EMBL" id="CP060776">
    <property type="protein sequence ID" value="QQK43815.1"/>
    <property type="molecule type" value="Genomic_DNA"/>
</dbReference>
<feature type="compositionally biased region" description="Polar residues" evidence="8">
    <location>
        <begin position="379"/>
        <end position="390"/>
    </location>
</feature>
<dbReference type="SUPFAM" id="SSF111126">
    <property type="entry name" value="Ligand-binding domain in the NO signalling and Golgi transport"/>
    <property type="match status" value="1"/>
</dbReference>
<dbReference type="InterPro" id="IPR016721">
    <property type="entry name" value="Bet3"/>
</dbReference>
<dbReference type="InterPro" id="IPR007194">
    <property type="entry name" value="TRAPP_component"/>
</dbReference>
<evidence type="ECO:0000256" key="1">
    <source>
        <dbReference type="ARBA" id="ARBA00004222"/>
    </source>
</evidence>
<keyword evidence="4" id="KW-0813">Transport</keyword>
<feature type="compositionally biased region" description="Low complexity" evidence="8">
    <location>
        <begin position="828"/>
        <end position="845"/>
    </location>
</feature>
<evidence type="ECO:0000313" key="9">
    <source>
        <dbReference type="EMBL" id="QQK43815.1"/>
    </source>
</evidence>
<feature type="compositionally biased region" description="Low complexity" evidence="8">
    <location>
        <begin position="968"/>
        <end position="981"/>
    </location>
</feature>
<accession>A0A7T6XM75</accession>
<dbReference type="PROSITE" id="PS50896">
    <property type="entry name" value="LISH"/>
    <property type="match status" value="1"/>
</dbReference>
<sequence>MSSTKASRIGEEIWKTRVDKVNAELVTLTYGTIVAQLCQDYDSNYQDVNKQLDKMGYNIGMRLIEDFLAKSGVGRCVNFRETADMIAKVGFKIFLNVTPIVTNWTSDNTQFSLIFEDNPLADFVELPDDGRAQDELWFSNILCGVLRGSLEMVQMQIEAHFVSDVLRGDDTTEMRVSLIRESAAQELDLYGYKQTCIVRQDFSTDIDSPLKFVQFSYVARPSTPAGIHRRAHQTAISMPRPPTRLIRSEQAILPQSAAPVNSETPSILRLRLRASEPPSSRFYSVAWFFRKKTPPARVAAVPPFATMNQMNIGMNPGAGGPVGGVPMINNGSTASRNDGTMNNPEIMINNLNTYIYDYFLKRGYHDCARALLQDENIKLNTDNNPKTSPGNRRDGDVNGMDPDAMMTDGKDGEKIKIPDDLPRPTIPNESPSSFLLDWFSLFWEFFWAQRKKGNSNDIRQYLQHNQNLMRLRESHQNQLMRPQPMMPGQMNQLRRQNGMVPPNLQKTVLQNNTTGLSQQQQQMAQYQKTQHLQMIQQMQRDPDMEMGGHRPQSPASADNAPSPSKRPRLEGSVNGQQLAPNGRGQGQGMPGQPNPQAIMMQNGMQRGMTPAQFQQFQGQAAQQKSMQGIPNGGMMNPGVMANQADLVPMPDGQGMYPMAGGPEYYGANGQLAQVRPGSLQTPGSQHGNHALQDYQMQLMLLEQQNKRRLMMARQEQDSMARADGQPSMPGQGVLPPGTSPGSRAGASPNPSDQMKRGTPKMPPTGLPGSPSAGDMSQRGSPGSMNLNGGPIPPEMAAQFFSGPNMRPPSSNPAFTGAQMGQPIPANAGQRMPGGQWQPGQQQMPPQHSPANQPQAGTPQERSAMPPPSAPPLTGPNVGRGQPASPQTAGNAPPTPQQTTKAPPKGKKEAKDTRKRPNKKQAAAAAASAAAGATPSTDAAEPPTPSTPVTPQHPSSFNPKNGVNGANGPAQPTQPTSAPAPQNMVQQPTDQQQSFTDLSIPDASAFNLDFSALENPDILENFDFDTFLNTDADATGFGFDPSISYSADGVETGAGDGL</sequence>
<dbReference type="Gene3D" id="3.30.1380.20">
    <property type="entry name" value="Trafficking protein particle complex subunit 3"/>
    <property type="match status" value="1"/>
</dbReference>
<reference evidence="9 10" key="1">
    <citation type="submission" date="2020-08" db="EMBL/GenBank/DDBJ databases">
        <title>The completed genome sequence of the pathogenic ascomycete fungus Penicillium digitatum.</title>
        <authorList>
            <person name="Wang M."/>
        </authorList>
    </citation>
    <scope>NUCLEOTIDE SEQUENCE [LARGE SCALE GENOMIC DNA]</scope>
    <source>
        <strain evidence="9 10">PdW03</strain>
    </source>
</reference>
<feature type="region of interest" description="Disordered" evidence="8">
    <location>
        <begin position="710"/>
        <end position="998"/>
    </location>
</feature>
<dbReference type="GO" id="GO:0005783">
    <property type="term" value="C:endoplasmic reticulum"/>
    <property type="evidence" value="ECO:0007669"/>
    <property type="project" value="UniProtKB-SubCell"/>
</dbReference>
<evidence type="ECO:0000256" key="5">
    <source>
        <dbReference type="ARBA" id="ARBA00022824"/>
    </source>
</evidence>
<evidence type="ECO:0000256" key="7">
    <source>
        <dbReference type="ARBA" id="ARBA00023034"/>
    </source>
</evidence>
<proteinExistence type="inferred from homology"/>
<keyword evidence="7" id="KW-0333">Golgi apparatus</keyword>
<evidence type="ECO:0000313" key="10">
    <source>
        <dbReference type="Proteomes" id="UP000595662"/>
    </source>
</evidence>
<feature type="compositionally biased region" description="Polar residues" evidence="8">
    <location>
        <begin position="982"/>
        <end position="996"/>
    </location>
</feature>
<dbReference type="GO" id="GO:0016236">
    <property type="term" value="P:macroautophagy"/>
    <property type="evidence" value="ECO:0007669"/>
    <property type="project" value="UniProtKB-ARBA"/>
</dbReference>
<keyword evidence="6" id="KW-0931">ER-Golgi transport</keyword>
<feature type="compositionally biased region" description="Low complexity" evidence="8">
    <location>
        <begin position="518"/>
        <end position="530"/>
    </location>
</feature>
<keyword evidence="9" id="KW-0808">Transferase</keyword>
<feature type="compositionally biased region" description="Low complexity" evidence="8">
    <location>
        <begin position="551"/>
        <end position="563"/>
    </location>
</feature>
<protein>
    <submittedName>
        <fullName evidence="9">cAMP-dependent protein kinase pathway protein (Som1), putative</fullName>
    </submittedName>
</protein>
<dbReference type="PANTHER" id="PTHR13048">
    <property type="entry name" value="TRAFFICKING PROTEIN PARTICLE COMPLEX SUBUNIT 3"/>
    <property type="match status" value="1"/>
</dbReference>
<feature type="compositionally biased region" description="Basic and acidic residues" evidence="8">
    <location>
        <begin position="408"/>
        <end position="422"/>
    </location>
</feature>
<dbReference type="InterPro" id="IPR006594">
    <property type="entry name" value="LisH"/>
</dbReference>
<evidence type="ECO:0000256" key="2">
    <source>
        <dbReference type="ARBA" id="ARBA00004240"/>
    </source>
</evidence>
<evidence type="ECO:0000256" key="3">
    <source>
        <dbReference type="ARBA" id="ARBA00006218"/>
    </source>
</evidence>
<comment type="similarity">
    <text evidence="3">Belongs to the TRAPP small subunits family. BET3 subfamily.</text>
</comment>
<feature type="compositionally biased region" description="Pro residues" evidence="8">
    <location>
        <begin position="864"/>
        <end position="873"/>
    </location>
</feature>
<gene>
    <name evidence="9" type="ORF">Pdw03_7716</name>
</gene>
<dbReference type="CDD" id="cd14942">
    <property type="entry name" value="TRAPPC3_bet3"/>
    <property type="match status" value="1"/>
</dbReference>
<dbReference type="AlphaFoldDB" id="A0A7T6XM75"/>
<dbReference type="GO" id="GO:0030008">
    <property type="term" value="C:TRAPP complex"/>
    <property type="evidence" value="ECO:0007669"/>
    <property type="project" value="InterPro"/>
</dbReference>
<dbReference type="FunFam" id="3.30.1380.20:FF:000001">
    <property type="entry name" value="Trafficking protein particle complex subunit BET3"/>
    <property type="match status" value="1"/>
</dbReference>
<evidence type="ECO:0000256" key="4">
    <source>
        <dbReference type="ARBA" id="ARBA00022448"/>
    </source>
</evidence>
<dbReference type="RefSeq" id="XP_065956832.1">
    <property type="nucleotide sequence ID" value="XM_066101749.1"/>
</dbReference>
<feature type="compositionally biased region" description="Polar residues" evidence="8">
    <location>
        <begin position="948"/>
        <end position="960"/>
    </location>
</feature>
<feature type="compositionally biased region" description="Polar residues" evidence="8">
    <location>
        <begin position="848"/>
        <end position="860"/>
    </location>
</feature>
<dbReference type="Proteomes" id="UP000595662">
    <property type="component" value="Chromosome 3"/>
</dbReference>
<feature type="compositionally biased region" description="Low complexity" evidence="8">
    <location>
        <begin position="921"/>
        <end position="939"/>
    </location>
</feature>
<feature type="region of interest" description="Disordered" evidence="8">
    <location>
        <begin position="514"/>
        <end position="598"/>
    </location>
</feature>
<evidence type="ECO:0000256" key="8">
    <source>
        <dbReference type="SAM" id="MobiDB-lite"/>
    </source>
</evidence>
<dbReference type="VEuPathDB" id="FungiDB:PDIP_56430"/>
<dbReference type="Pfam" id="PF08513">
    <property type="entry name" value="LisH"/>
    <property type="match status" value="1"/>
</dbReference>
<organism evidence="9 10">
    <name type="scientific">Penicillium digitatum</name>
    <name type="common">Green mold</name>
    <dbReference type="NCBI Taxonomy" id="36651"/>
    <lineage>
        <taxon>Eukaryota</taxon>
        <taxon>Fungi</taxon>
        <taxon>Dikarya</taxon>
        <taxon>Ascomycota</taxon>
        <taxon>Pezizomycotina</taxon>
        <taxon>Eurotiomycetes</taxon>
        <taxon>Eurotiomycetidae</taxon>
        <taxon>Eurotiales</taxon>
        <taxon>Aspergillaceae</taxon>
        <taxon>Penicillium</taxon>
    </lineage>
</organism>
<dbReference type="GeneID" id="26233959"/>
<keyword evidence="5" id="KW-0256">Endoplasmic reticulum</keyword>
<feature type="region of interest" description="Disordered" evidence="8">
    <location>
        <begin position="379"/>
        <end position="425"/>
    </location>
</feature>
<dbReference type="Pfam" id="PF04051">
    <property type="entry name" value="TRAPP"/>
    <property type="match status" value="1"/>
</dbReference>
<feature type="compositionally biased region" description="Polar residues" evidence="8">
    <location>
        <begin position="777"/>
        <end position="786"/>
    </location>
</feature>
<dbReference type="InterPro" id="IPR024096">
    <property type="entry name" value="NO_sig/Golgi_transp_ligand-bd"/>
</dbReference>
<dbReference type="GO" id="GO:0016301">
    <property type="term" value="F:kinase activity"/>
    <property type="evidence" value="ECO:0007669"/>
    <property type="project" value="UniProtKB-KW"/>
</dbReference>
<keyword evidence="9" id="KW-0418">Kinase</keyword>
<dbReference type="VEuPathDB" id="FungiDB:PDIP_56440"/>
<name>A0A7T6XM75_PENDI</name>
<comment type="subcellular location">
    <subcellularLocation>
        <location evidence="2">Endoplasmic reticulum</location>
    </subcellularLocation>
    <subcellularLocation>
        <location evidence="1">Golgi apparatus</location>
        <location evidence="1">cis-Golgi network</location>
    </subcellularLocation>
</comment>
<dbReference type="GO" id="GO:0005794">
    <property type="term" value="C:Golgi apparatus"/>
    <property type="evidence" value="ECO:0007669"/>
    <property type="project" value="UniProtKB-SubCell"/>
</dbReference>
<dbReference type="GO" id="GO:0048193">
    <property type="term" value="P:Golgi vesicle transport"/>
    <property type="evidence" value="ECO:0007669"/>
    <property type="project" value="InterPro"/>
</dbReference>
<evidence type="ECO:0000256" key="6">
    <source>
        <dbReference type="ARBA" id="ARBA00022892"/>
    </source>
</evidence>